<organism evidence="9">
    <name type="scientific">Aspergillus arachidicola</name>
    <dbReference type="NCBI Taxonomy" id="656916"/>
    <lineage>
        <taxon>Eukaryota</taxon>
        <taxon>Fungi</taxon>
        <taxon>Dikarya</taxon>
        <taxon>Ascomycota</taxon>
        <taxon>Pezizomycotina</taxon>
        <taxon>Eurotiomycetes</taxon>
        <taxon>Eurotiomycetidae</taxon>
        <taxon>Eurotiales</taxon>
        <taxon>Aspergillaceae</taxon>
        <taxon>Aspergillus</taxon>
        <taxon>Aspergillus subgen. Circumdati</taxon>
    </lineage>
</organism>
<dbReference type="EMBL" id="ML737114">
    <property type="protein sequence ID" value="KAE8347040.1"/>
    <property type="molecule type" value="Genomic_DNA"/>
</dbReference>
<dbReference type="GO" id="GO:0004497">
    <property type="term" value="F:monooxygenase activity"/>
    <property type="evidence" value="ECO:0007669"/>
    <property type="project" value="UniProtKB-KW"/>
</dbReference>
<dbReference type="Gene3D" id="1.10.630.10">
    <property type="entry name" value="Cytochrome P450"/>
    <property type="match status" value="1"/>
</dbReference>
<dbReference type="AlphaFoldDB" id="A0A5N6YTV6"/>
<dbReference type="Proteomes" id="UP000325558">
    <property type="component" value="Unassembled WGS sequence"/>
</dbReference>
<dbReference type="InterPro" id="IPR050121">
    <property type="entry name" value="Cytochrome_P450_monoxygenase"/>
</dbReference>
<reference evidence="9" key="1">
    <citation type="submission" date="2019-04" db="EMBL/GenBank/DDBJ databases">
        <title>Friends and foes A comparative genomics study of 23 Aspergillus species from section Flavi.</title>
        <authorList>
            <consortium name="DOE Joint Genome Institute"/>
            <person name="Kjaerbolling I."/>
            <person name="Vesth T."/>
            <person name="Frisvad J.C."/>
            <person name="Nybo J.L."/>
            <person name="Theobald S."/>
            <person name="Kildgaard S."/>
            <person name="Isbrandt T."/>
            <person name="Kuo A."/>
            <person name="Sato A."/>
            <person name="Lyhne E.K."/>
            <person name="Kogle M.E."/>
            <person name="Wiebenga A."/>
            <person name="Kun R.S."/>
            <person name="Lubbers R.J."/>
            <person name="Makela M.R."/>
            <person name="Barry K."/>
            <person name="Chovatia M."/>
            <person name="Clum A."/>
            <person name="Daum C."/>
            <person name="Haridas S."/>
            <person name="He G."/>
            <person name="LaButti K."/>
            <person name="Lipzen A."/>
            <person name="Mondo S."/>
            <person name="Riley R."/>
            <person name="Salamov A."/>
            <person name="Simmons B.A."/>
            <person name="Magnuson J.K."/>
            <person name="Henrissat B."/>
            <person name="Mortensen U.H."/>
            <person name="Larsen T.O."/>
            <person name="Devries R.P."/>
            <person name="Grigoriev I.V."/>
            <person name="Machida M."/>
            <person name="Baker S.E."/>
            <person name="Andersen M.R."/>
        </authorList>
    </citation>
    <scope>NUCLEOTIDE SEQUENCE</scope>
    <source>
        <strain evidence="9">CBS 117612</strain>
    </source>
</reference>
<evidence type="ECO:0000256" key="5">
    <source>
        <dbReference type="ARBA" id="ARBA00023004"/>
    </source>
</evidence>
<gene>
    <name evidence="9" type="ORF">BDV24DRAFT_174599</name>
</gene>
<dbReference type="PANTHER" id="PTHR24305:SF147">
    <property type="entry name" value="P450, PUTATIVE (EUROFUNG)-RELATED"/>
    <property type="match status" value="1"/>
</dbReference>
<dbReference type="PROSITE" id="PS00086">
    <property type="entry name" value="CYTOCHROME_P450"/>
    <property type="match status" value="1"/>
</dbReference>
<dbReference type="PRINTS" id="PR00463">
    <property type="entry name" value="EP450I"/>
</dbReference>
<proteinExistence type="inferred from homology"/>
<evidence type="ECO:0000256" key="1">
    <source>
        <dbReference type="ARBA" id="ARBA00001971"/>
    </source>
</evidence>
<keyword evidence="5 7" id="KW-0408">Iron</keyword>
<keyword evidence="6 8" id="KW-0503">Monooxygenase</keyword>
<dbReference type="CDD" id="cd11062">
    <property type="entry name" value="CYP58-like"/>
    <property type="match status" value="1"/>
</dbReference>
<evidence type="ECO:0000256" key="7">
    <source>
        <dbReference type="PIRSR" id="PIRSR602401-1"/>
    </source>
</evidence>
<evidence type="ECO:0000256" key="2">
    <source>
        <dbReference type="ARBA" id="ARBA00010617"/>
    </source>
</evidence>
<accession>A0A5N6YTV6</accession>
<dbReference type="Pfam" id="PF00067">
    <property type="entry name" value="p450"/>
    <property type="match status" value="1"/>
</dbReference>
<evidence type="ECO:0000256" key="8">
    <source>
        <dbReference type="RuleBase" id="RU000461"/>
    </source>
</evidence>
<keyword evidence="3 7" id="KW-0479">Metal-binding</keyword>
<dbReference type="GO" id="GO:0020037">
    <property type="term" value="F:heme binding"/>
    <property type="evidence" value="ECO:0007669"/>
    <property type="project" value="InterPro"/>
</dbReference>
<dbReference type="GO" id="GO:0016705">
    <property type="term" value="F:oxidoreductase activity, acting on paired donors, with incorporation or reduction of molecular oxygen"/>
    <property type="evidence" value="ECO:0007669"/>
    <property type="project" value="InterPro"/>
</dbReference>
<evidence type="ECO:0000256" key="6">
    <source>
        <dbReference type="ARBA" id="ARBA00023033"/>
    </source>
</evidence>
<keyword evidence="4 8" id="KW-0560">Oxidoreductase</keyword>
<dbReference type="InterPro" id="IPR036396">
    <property type="entry name" value="Cyt_P450_sf"/>
</dbReference>
<evidence type="ECO:0000256" key="4">
    <source>
        <dbReference type="ARBA" id="ARBA00023002"/>
    </source>
</evidence>
<feature type="binding site" description="axial binding residue" evidence="7">
    <location>
        <position position="490"/>
    </location>
    <ligand>
        <name>heme</name>
        <dbReference type="ChEBI" id="CHEBI:30413"/>
    </ligand>
    <ligandPart>
        <name>Fe</name>
        <dbReference type="ChEBI" id="CHEBI:18248"/>
    </ligandPart>
</feature>
<evidence type="ECO:0000313" key="9">
    <source>
        <dbReference type="EMBL" id="KAE8347040.1"/>
    </source>
</evidence>
<dbReference type="GO" id="GO:0005506">
    <property type="term" value="F:iron ion binding"/>
    <property type="evidence" value="ECO:0007669"/>
    <property type="project" value="InterPro"/>
</dbReference>
<dbReference type="InterPro" id="IPR002401">
    <property type="entry name" value="Cyt_P450_E_grp-I"/>
</dbReference>
<dbReference type="PANTHER" id="PTHR24305">
    <property type="entry name" value="CYTOCHROME P450"/>
    <property type="match status" value="1"/>
</dbReference>
<keyword evidence="7 8" id="KW-0349">Heme</keyword>
<comment type="cofactor">
    <cofactor evidence="1 7">
        <name>heme</name>
        <dbReference type="ChEBI" id="CHEBI:30413"/>
    </cofactor>
</comment>
<dbReference type="OrthoDB" id="3945418at2759"/>
<evidence type="ECO:0000256" key="3">
    <source>
        <dbReference type="ARBA" id="ARBA00022723"/>
    </source>
</evidence>
<sequence>MALQTYIVYLMHLSEYIAKNLSLPSILSTVDAAYLIYQALNVAWNISPFHPLGHIPGPRLAAATYLPEFYYDVIKFGQYTKKIKQFHEIYGPVVRISPNEVHCNDVRFADEIYPLGGRKRDKPLHQVRGSGAMAHAIFSTIDHDIHRVRRTAIAKFFSRGQASRLEPKIHKLAQRLCDKILTQGKEPLDIPSAYSCFSTDVISDYCFGENYGFLDQTSWEPNFRNPIFSLFIPVFAFRFFPFLEPLAIAASGISKHLSEDMGLLIKTLTAGSAIYKWGCNVDMPASIKKTKADLDAGITRKEQTVFGSLLESDLPAEEKSVQRLTDEAASLIAAGTETVGWALAVTTYYLHSNPEKLQRLREEISQVVDASGHLPPWTTLEKLPYLGAVIYEGLRLSYGVSARTTRVATEEDLVYHGEWIANGSNRPTTVSYKIPRGFAIGMSSMIMHHNESVFPESHSFIPERWLDDRLQRNKELERSIFNFSKGTRACVGINLAFCELHVVLTALTMRVFPHMQLYETTEDDVKYDHDLFNPLPKASSKGIRAMIISPRTT</sequence>
<dbReference type="InterPro" id="IPR001128">
    <property type="entry name" value="Cyt_P450"/>
</dbReference>
<protein>
    <recommendedName>
        <fullName evidence="10">Cytochrome P450</fullName>
    </recommendedName>
</protein>
<dbReference type="InterPro" id="IPR017972">
    <property type="entry name" value="Cyt_P450_CS"/>
</dbReference>
<name>A0A5N6YTV6_9EURO</name>
<comment type="similarity">
    <text evidence="2 8">Belongs to the cytochrome P450 family.</text>
</comment>
<dbReference type="SUPFAM" id="SSF48264">
    <property type="entry name" value="Cytochrome P450"/>
    <property type="match status" value="1"/>
</dbReference>
<evidence type="ECO:0008006" key="10">
    <source>
        <dbReference type="Google" id="ProtNLM"/>
    </source>
</evidence>